<dbReference type="InterPro" id="IPR009057">
    <property type="entry name" value="Homeodomain-like_sf"/>
</dbReference>
<feature type="domain" description="HTH tetR-type" evidence="5">
    <location>
        <begin position="14"/>
        <end position="74"/>
    </location>
</feature>
<dbReference type="InterPro" id="IPR001647">
    <property type="entry name" value="HTH_TetR"/>
</dbReference>
<dbReference type="SUPFAM" id="SSF46689">
    <property type="entry name" value="Homeodomain-like"/>
    <property type="match status" value="1"/>
</dbReference>
<dbReference type="GO" id="GO:0003677">
    <property type="term" value="F:DNA binding"/>
    <property type="evidence" value="ECO:0007669"/>
    <property type="project" value="UniProtKB-UniRule"/>
</dbReference>
<dbReference type="InterPro" id="IPR036271">
    <property type="entry name" value="Tet_transcr_reg_TetR-rel_C_sf"/>
</dbReference>
<keyword evidence="3" id="KW-0804">Transcription</keyword>
<dbReference type="AlphaFoldDB" id="A0A7I7WPW7"/>
<name>A0A7I7WPW7_MYCGU</name>
<dbReference type="EMBL" id="AP022608">
    <property type="protein sequence ID" value="BBZ18745.1"/>
    <property type="molecule type" value="Genomic_DNA"/>
</dbReference>
<dbReference type="PANTHER" id="PTHR47506">
    <property type="entry name" value="TRANSCRIPTIONAL REGULATORY PROTEIN"/>
    <property type="match status" value="1"/>
</dbReference>
<organism evidence="6 7">
    <name type="scientific">Mycolicibacterium gadium</name>
    <name type="common">Mycobacterium gadium</name>
    <dbReference type="NCBI Taxonomy" id="1794"/>
    <lineage>
        <taxon>Bacteria</taxon>
        <taxon>Bacillati</taxon>
        <taxon>Actinomycetota</taxon>
        <taxon>Actinomycetes</taxon>
        <taxon>Mycobacteriales</taxon>
        <taxon>Mycobacteriaceae</taxon>
        <taxon>Mycolicibacterium</taxon>
    </lineage>
</organism>
<dbReference type="Pfam" id="PF00440">
    <property type="entry name" value="TetR_N"/>
    <property type="match status" value="1"/>
</dbReference>
<dbReference type="Gene3D" id="1.10.357.10">
    <property type="entry name" value="Tetracycline Repressor, domain 2"/>
    <property type="match status" value="1"/>
</dbReference>
<evidence type="ECO:0000256" key="2">
    <source>
        <dbReference type="ARBA" id="ARBA00023125"/>
    </source>
</evidence>
<proteinExistence type="predicted"/>
<evidence type="ECO:0000256" key="1">
    <source>
        <dbReference type="ARBA" id="ARBA00023015"/>
    </source>
</evidence>
<evidence type="ECO:0000256" key="3">
    <source>
        <dbReference type="ARBA" id="ARBA00023163"/>
    </source>
</evidence>
<gene>
    <name evidence="6" type="ORF">MGAD_30800</name>
</gene>
<reference evidence="6 7" key="1">
    <citation type="journal article" date="2019" name="Emerg. Microbes Infect.">
        <title>Comprehensive subspecies identification of 175 nontuberculous mycobacteria species based on 7547 genomic profiles.</title>
        <authorList>
            <person name="Matsumoto Y."/>
            <person name="Kinjo T."/>
            <person name="Motooka D."/>
            <person name="Nabeya D."/>
            <person name="Jung N."/>
            <person name="Uechi K."/>
            <person name="Horii T."/>
            <person name="Iida T."/>
            <person name="Fujita J."/>
            <person name="Nakamura S."/>
        </authorList>
    </citation>
    <scope>NUCLEOTIDE SEQUENCE [LARGE SCALE GENOMIC DNA]</scope>
    <source>
        <strain evidence="6 7">JCM 12688</strain>
    </source>
</reference>
<accession>A0A7I7WPW7</accession>
<dbReference type="SUPFAM" id="SSF48498">
    <property type="entry name" value="Tetracyclin repressor-like, C-terminal domain"/>
    <property type="match status" value="1"/>
</dbReference>
<keyword evidence="1" id="KW-0805">Transcription regulation</keyword>
<feature type="DNA-binding region" description="H-T-H motif" evidence="4">
    <location>
        <begin position="37"/>
        <end position="56"/>
    </location>
</feature>
<evidence type="ECO:0000259" key="5">
    <source>
        <dbReference type="PROSITE" id="PS50977"/>
    </source>
</evidence>
<dbReference type="PROSITE" id="PS50977">
    <property type="entry name" value="HTH_TETR_2"/>
    <property type="match status" value="1"/>
</dbReference>
<sequence>MSPASPRKRGRPREFDLDAATAALERALWSRGFRSTNVEELAADAGLSLSSLYAAFGSKQGVLDAALARYECEMSGMLSELESATRGLPDVERFVGRVRAVIDDPASPSGCFMVNTMVEVGDGVPEVQRRTATYRRRIERALKSALDVAADNGDIEVGSAADRARLIQAALFGALAASRAGDAVAARDGLRSITRELRRWRGSA</sequence>
<dbReference type="Gene3D" id="1.10.10.60">
    <property type="entry name" value="Homeodomain-like"/>
    <property type="match status" value="1"/>
</dbReference>
<dbReference type="PANTHER" id="PTHR47506:SF1">
    <property type="entry name" value="HTH-TYPE TRANSCRIPTIONAL REGULATOR YJDC"/>
    <property type="match status" value="1"/>
</dbReference>
<dbReference type="InterPro" id="IPR011075">
    <property type="entry name" value="TetR_C"/>
</dbReference>
<dbReference type="Proteomes" id="UP000466187">
    <property type="component" value="Chromosome"/>
</dbReference>
<evidence type="ECO:0000313" key="7">
    <source>
        <dbReference type="Proteomes" id="UP000466187"/>
    </source>
</evidence>
<evidence type="ECO:0000313" key="6">
    <source>
        <dbReference type="EMBL" id="BBZ18745.1"/>
    </source>
</evidence>
<protein>
    <submittedName>
        <fullName evidence="6">TetR family transcriptional regulator</fullName>
    </submittedName>
</protein>
<evidence type="ECO:0000256" key="4">
    <source>
        <dbReference type="PROSITE-ProRule" id="PRU00335"/>
    </source>
</evidence>
<dbReference type="Pfam" id="PF16925">
    <property type="entry name" value="TetR_C_13"/>
    <property type="match status" value="1"/>
</dbReference>
<dbReference type="KEGG" id="mgad:MGAD_30800"/>
<keyword evidence="2 4" id="KW-0238">DNA-binding</keyword>